<feature type="transmembrane region" description="Helical" evidence="2">
    <location>
        <begin position="55"/>
        <end position="78"/>
    </location>
</feature>
<comment type="caution">
    <text evidence="3">The sequence shown here is derived from an EMBL/GenBank/DDBJ whole genome shotgun (WGS) entry which is preliminary data.</text>
</comment>
<feature type="transmembrane region" description="Helical" evidence="2">
    <location>
        <begin position="84"/>
        <end position="107"/>
    </location>
</feature>
<protein>
    <submittedName>
        <fullName evidence="3">CDP-alcohol phosphatidyltransferase family protein</fullName>
    </submittedName>
</protein>
<organism evidence="3 4">
    <name type="scientific">Gulosibacter molinativorax</name>
    <dbReference type="NCBI Taxonomy" id="256821"/>
    <lineage>
        <taxon>Bacteria</taxon>
        <taxon>Bacillati</taxon>
        <taxon>Actinomycetota</taxon>
        <taxon>Actinomycetes</taxon>
        <taxon>Micrococcales</taxon>
        <taxon>Microbacteriaceae</taxon>
        <taxon>Gulosibacter</taxon>
    </lineage>
</organism>
<dbReference type="EMBL" id="PXVD01000005">
    <property type="protein sequence ID" value="MDJ1370539.1"/>
    <property type="molecule type" value="Genomic_DNA"/>
</dbReference>
<keyword evidence="2" id="KW-0472">Membrane</keyword>
<keyword evidence="2" id="KW-0812">Transmembrane</keyword>
<gene>
    <name evidence="3" type="ORF">C7K25_04000</name>
</gene>
<keyword evidence="2" id="KW-1133">Transmembrane helix</keyword>
<dbReference type="Gene3D" id="1.20.120.1760">
    <property type="match status" value="1"/>
</dbReference>
<feature type="compositionally biased region" description="Acidic residues" evidence="1">
    <location>
        <begin position="1"/>
        <end position="10"/>
    </location>
</feature>
<dbReference type="RefSeq" id="WP_084147351.1">
    <property type="nucleotide sequence ID" value="NZ_CP028426.1"/>
</dbReference>
<dbReference type="Proteomes" id="UP001170379">
    <property type="component" value="Unassembled WGS sequence"/>
</dbReference>
<dbReference type="InterPro" id="IPR043130">
    <property type="entry name" value="CDP-OH_PTrfase_TM_dom"/>
</dbReference>
<evidence type="ECO:0000313" key="3">
    <source>
        <dbReference type="EMBL" id="MDJ1370539.1"/>
    </source>
</evidence>
<feature type="transmembrane region" description="Helical" evidence="2">
    <location>
        <begin position="128"/>
        <end position="146"/>
    </location>
</feature>
<evidence type="ECO:0000256" key="1">
    <source>
        <dbReference type="SAM" id="MobiDB-lite"/>
    </source>
</evidence>
<reference evidence="3" key="2">
    <citation type="journal article" date="2022" name="Sci. Rep.">
        <title>In silico prediction of the enzymes involved in the degradation of the herbicide molinate by Gulosibacter molinativorax ON4T.</title>
        <authorList>
            <person name="Lopes A.R."/>
            <person name="Bunin E."/>
            <person name="Viana A.T."/>
            <person name="Froufe H."/>
            <person name="Munoz-Merida A."/>
            <person name="Pinho D."/>
            <person name="Figueiredo J."/>
            <person name="Barroso C."/>
            <person name="Vaz-Moreira I."/>
            <person name="Bellanger X."/>
            <person name="Egas C."/>
            <person name="Nunes O.C."/>
        </authorList>
    </citation>
    <scope>NUCLEOTIDE SEQUENCE</scope>
    <source>
        <strain evidence="3">ON4</strain>
    </source>
</reference>
<feature type="transmembrane region" description="Helical" evidence="2">
    <location>
        <begin position="158"/>
        <end position="178"/>
    </location>
</feature>
<proteinExistence type="predicted"/>
<feature type="region of interest" description="Disordered" evidence="1">
    <location>
        <begin position="1"/>
        <end position="25"/>
    </location>
</feature>
<name>A0ABT7C5U6_9MICO</name>
<feature type="transmembrane region" description="Helical" evidence="2">
    <location>
        <begin position="221"/>
        <end position="240"/>
    </location>
</feature>
<reference evidence="3" key="1">
    <citation type="submission" date="2018-03" db="EMBL/GenBank/DDBJ databases">
        <authorList>
            <person name="Nunes O.C."/>
            <person name="Lopes A.R."/>
            <person name="Froufe H."/>
            <person name="Munoz-Merida A."/>
            <person name="Barroso C."/>
            <person name="Egas C."/>
        </authorList>
    </citation>
    <scope>NUCLEOTIDE SEQUENCE</scope>
    <source>
        <strain evidence="3">ON4</strain>
    </source>
</reference>
<evidence type="ECO:0000313" key="4">
    <source>
        <dbReference type="Proteomes" id="UP001170379"/>
    </source>
</evidence>
<accession>A0ABT7C5U6</accession>
<sequence>MAGEYVDEGDAGTSGAGREAAAHGLERRNIPQRSTGWAKRAADLLYAARLTPNSISVLSVVIAFIGAVALGLSGFVPALDIPRWVLLVIAAVCIPLRLLCNMFDGMLAVEKRMHSPTGDLFNELPDRIADVALLVGAGFATIGLWRSDGAAWGTGVDWGLALGWLAAVLAILTAYVRTLGAANGVGNFFGGPMAKPPRMWLLVIGSLLSIAEPGLGLPRGIVLAITLGVIALGSLMTVIVRLRKITLALRAASQADAADAADAAGRP</sequence>
<evidence type="ECO:0000256" key="2">
    <source>
        <dbReference type="SAM" id="Phobius"/>
    </source>
</evidence>
<keyword evidence="4" id="KW-1185">Reference proteome</keyword>